<evidence type="ECO:0000256" key="1">
    <source>
        <dbReference type="SAM" id="SignalP"/>
    </source>
</evidence>
<sequence length="207" mass="22608">MALHTTSLWVMMIAIIPIALAGPTSHAAFECNQTAALSAADAYVSAQTTGQLDPLQQLLSSNWTYQENNKATDAKTGVLSKALKIDHRRTNLDTTACATYTELIITNAASPYVIGTQIRHGTNMTIASVDSIVSTTNSWIFNANVTLQHLPNTRRRYVVDEAMGSVSIFCLWEHMMMAADSHEFRLEGGKLRYVHTMTVCGGQPCAL</sequence>
<feature type="chain" id="PRO_5035790660" description="DUF8021 domain-containing protein" evidence="1">
    <location>
        <begin position="22"/>
        <end position="207"/>
    </location>
</feature>
<name>A0A8T9C5K6_9HELO</name>
<comment type="caution">
    <text evidence="3">The sequence shown here is derived from an EMBL/GenBank/DDBJ whole genome shotgun (WGS) entry which is preliminary data.</text>
</comment>
<dbReference type="Proteomes" id="UP000469558">
    <property type="component" value="Unassembled WGS sequence"/>
</dbReference>
<reference evidence="3 4" key="1">
    <citation type="submission" date="2018-05" db="EMBL/GenBank/DDBJ databases">
        <title>Genome sequencing and assembly of the regulated plant pathogen Lachnellula willkommii and related sister species for the development of diagnostic species identification markers.</title>
        <authorList>
            <person name="Giroux E."/>
            <person name="Bilodeau G."/>
        </authorList>
    </citation>
    <scope>NUCLEOTIDE SEQUENCE [LARGE SCALE GENOMIC DNA]</scope>
    <source>
        <strain evidence="3 4">CBS 268.59</strain>
    </source>
</reference>
<keyword evidence="1" id="KW-0732">Signal</keyword>
<protein>
    <recommendedName>
        <fullName evidence="2">DUF8021 domain-containing protein</fullName>
    </recommendedName>
</protein>
<dbReference type="AlphaFoldDB" id="A0A8T9C5K6"/>
<feature type="signal peptide" evidence="1">
    <location>
        <begin position="1"/>
        <end position="21"/>
    </location>
</feature>
<feature type="domain" description="DUF8021" evidence="2">
    <location>
        <begin position="151"/>
        <end position="198"/>
    </location>
</feature>
<proteinExistence type="predicted"/>
<evidence type="ECO:0000313" key="3">
    <source>
        <dbReference type="EMBL" id="TVY80302.1"/>
    </source>
</evidence>
<gene>
    <name evidence="3" type="ORF">LSUE1_G004686</name>
</gene>
<evidence type="ECO:0000259" key="2">
    <source>
        <dbReference type="Pfam" id="PF26061"/>
    </source>
</evidence>
<dbReference type="EMBL" id="QGMK01000712">
    <property type="protein sequence ID" value="TVY80302.1"/>
    <property type="molecule type" value="Genomic_DNA"/>
</dbReference>
<keyword evidence="4" id="KW-1185">Reference proteome</keyword>
<dbReference type="InterPro" id="IPR058334">
    <property type="entry name" value="DUF8021"/>
</dbReference>
<dbReference type="OrthoDB" id="3504677at2759"/>
<evidence type="ECO:0000313" key="4">
    <source>
        <dbReference type="Proteomes" id="UP000469558"/>
    </source>
</evidence>
<dbReference type="Pfam" id="PF26061">
    <property type="entry name" value="DUF8021"/>
    <property type="match status" value="1"/>
</dbReference>
<accession>A0A8T9C5K6</accession>
<organism evidence="3 4">
    <name type="scientific">Lachnellula suecica</name>
    <dbReference type="NCBI Taxonomy" id="602035"/>
    <lineage>
        <taxon>Eukaryota</taxon>
        <taxon>Fungi</taxon>
        <taxon>Dikarya</taxon>
        <taxon>Ascomycota</taxon>
        <taxon>Pezizomycotina</taxon>
        <taxon>Leotiomycetes</taxon>
        <taxon>Helotiales</taxon>
        <taxon>Lachnaceae</taxon>
        <taxon>Lachnellula</taxon>
    </lineage>
</organism>